<evidence type="ECO:0000313" key="1">
    <source>
        <dbReference type="EMBL" id="CAI9729119.1"/>
    </source>
</evidence>
<dbReference type="EMBL" id="OX597823">
    <property type="protein sequence ID" value="CAI9729119.1"/>
    <property type="molecule type" value="Genomic_DNA"/>
</dbReference>
<organism evidence="1 2">
    <name type="scientific">Octopus vulgaris</name>
    <name type="common">Common octopus</name>
    <dbReference type="NCBI Taxonomy" id="6645"/>
    <lineage>
        <taxon>Eukaryota</taxon>
        <taxon>Metazoa</taxon>
        <taxon>Spiralia</taxon>
        <taxon>Lophotrochozoa</taxon>
        <taxon>Mollusca</taxon>
        <taxon>Cephalopoda</taxon>
        <taxon>Coleoidea</taxon>
        <taxon>Octopodiformes</taxon>
        <taxon>Octopoda</taxon>
        <taxon>Incirrata</taxon>
        <taxon>Octopodidae</taxon>
        <taxon>Octopus</taxon>
    </lineage>
</organism>
<evidence type="ECO:0000313" key="2">
    <source>
        <dbReference type="Proteomes" id="UP001162480"/>
    </source>
</evidence>
<dbReference type="Proteomes" id="UP001162480">
    <property type="component" value="Chromosome 10"/>
</dbReference>
<name>A0AA36B834_OCTVU</name>
<reference evidence="1" key="1">
    <citation type="submission" date="2023-08" db="EMBL/GenBank/DDBJ databases">
        <authorList>
            <person name="Alioto T."/>
            <person name="Alioto T."/>
            <person name="Gomez Garrido J."/>
        </authorList>
    </citation>
    <scope>NUCLEOTIDE SEQUENCE</scope>
</reference>
<dbReference type="AlphaFoldDB" id="A0AA36B834"/>
<protein>
    <submittedName>
        <fullName evidence="1">Uncharacterized protein</fullName>
    </submittedName>
</protein>
<gene>
    <name evidence="1" type="ORF">OCTVUL_1B003335</name>
</gene>
<proteinExistence type="predicted"/>
<accession>A0AA36B834</accession>
<keyword evidence="2" id="KW-1185">Reference proteome</keyword>
<sequence length="74" mass="7908">MELKRQRCCGGNRDGTGGDLAGVGGCGGGGAGVSVDIKYPSQLIIIKLTYLANYAYRTAEHQLRKYVVVDAVFR</sequence>